<dbReference type="Gene3D" id="2.120.10.30">
    <property type="entry name" value="TolB, C-terminal domain"/>
    <property type="match status" value="1"/>
</dbReference>
<feature type="signal peptide" evidence="5">
    <location>
        <begin position="1"/>
        <end position="18"/>
    </location>
</feature>
<dbReference type="GO" id="GO:0004252">
    <property type="term" value="F:serine-type endopeptidase activity"/>
    <property type="evidence" value="ECO:0007669"/>
    <property type="project" value="TreeGrafter"/>
</dbReference>
<keyword evidence="8" id="KW-1185">Reference proteome</keyword>
<keyword evidence="3 5" id="KW-0732">Signal</keyword>
<dbReference type="PANTHER" id="PTHR42776">
    <property type="entry name" value="SERINE PEPTIDASE S9 FAMILY MEMBER"/>
    <property type="match status" value="1"/>
</dbReference>
<keyword evidence="2" id="KW-0645">Protease</keyword>
<dbReference type="FunFam" id="3.40.50.1820:FF:000028">
    <property type="entry name" value="S9 family peptidase"/>
    <property type="match status" value="1"/>
</dbReference>
<dbReference type="InterPro" id="IPR001375">
    <property type="entry name" value="Peptidase_S9_cat"/>
</dbReference>
<dbReference type="Pfam" id="PF00326">
    <property type="entry name" value="Peptidase_S9"/>
    <property type="match status" value="1"/>
</dbReference>
<name>A0A1H3WMA8_9BACT</name>
<dbReference type="RefSeq" id="WP_091393877.1">
    <property type="nucleotide sequence ID" value="NZ_FNQY01000003.1"/>
</dbReference>
<dbReference type="Proteomes" id="UP000199041">
    <property type="component" value="Unassembled WGS sequence"/>
</dbReference>
<dbReference type="SUPFAM" id="SSF53474">
    <property type="entry name" value="alpha/beta-Hydrolases"/>
    <property type="match status" value="1"/>
</dbReference>
<dbReference type="PANTHER" id="PTHR42776:SF13">
    <property type="entry name" value="DIPEPTIDYL-PEPTIDASE 5"/>
    <property type="match status" value="1"/>
</dbReference>
<keyword evidence="7" id="KW-0031">Aminopeptidase</keyword>
<reference evidence="7 8" key="1">
    <citation type="submission" date="2016-10" db="EMBL/GenBank/DDBJ databases">
        <authorList>
            <person name="de Groot N.N."/>
        </authorList>
    </citation>
    <scope>NUCLEOTIDE SEQUENCE [LARGE SCALE GENOMIC DNA]</scope>
    <source>
        <strain evidence="7 8">Vu-144</strain>
    </source>
</reference>
<keyword evidence="4" id="KW-0378">Hydrolase</keyword>
<dbReference type="GO" id="GO:0006508">
    <property type="term" value="P:proteolysis"/>
    <property type="evidence" value="ECO:0007669"/>
    <property type="project" value="UniProtKB-KW"/>
</dbReference>
<dbReference type="GO" id="GO:0004177">
    <property type="term" value="F:aminopeptidase activity"/>
    <property type="evidence" value="ECO:0007669"/>
    <property type="project" value="UniProtKB-KW"/>
</dbReference>
<protein>
    <submittedName>
        <fullName evidence="7">Dipeptidyl aminopeptidase/acylaminoacyl peptidase</fullName>
    </submittedName>
</protein>
<dbReference type="InterPro" id="IPR011042">
    <property type="entry name" value="6-blade_b-propeller_TolB-like"/>
</dbReference>
<accession>A0A1H3WMA8</accession>
<dbReference type="SUPFAM" id="SSF82171">
    <property type="entry name" value="DPP6 N-terminal domain-like"/>
    <property type="match status" value="1"/>
</dbReference>
<evidence type="ECO:0000256" key="5">
    <source>
        <dbReference type="SAM" id="SignalP"/>
    </source>
</evidence>
<evidence type="ECO:0000313" key="8">
    <source>
        <dbReference type="Proteomes" id="UP000199041"/>
    </source>
</evidence>
<feature type="domain" description="Peptidase S9 prolyl oligopeptidase catalytic" evidence="6">
    <location>
        <begin position="430"/>
        <end position="640"/>
    </location>
</feature>
<evidence type="ECO:0000256" key="3">
    <source>
        <dbReference type="ARBA" id="ARBA00022729"/>
    </source>
</evidence>
<dbReference type="InterPro" id="IPR029058">
    <property type="entry name" value="AB_hydrolase_fold"/>
</dbReference>
<dbReference type="OrthoDB" id="9812921at2"/>
<evidence type="ECO:0000256" key="2">
    <source>
        <dbReference type="ARBA" id="ARBA00022670"/>
    </source>
</evidence>
<feature type="chain" id="PRO_5011673703" evidence="5">
    <location>
        <begin position="19"/>
        <end position="640"/>
    </location>
</feature>
<dbReference type="STRING" id="551991.SAMN05192529_10394"/>
<evidence type="ECO:0000259" key="6">
    <source>
        <dbReference type="Pfam" id="PF00326"/>
    </source>
</evidence>
<sequence length="640" mass="72691">MKKLLFTLAAFTMLQANAQKSPMTPEGLLSLGRVSAQGVSKDGTSLIYKVSTPDIQENKMNNVYYQMPINGGQATEITEEQKNTLLENDRVSPDGKYILSTEKVKLEKVLGRDRFPELTKTSAQVYTSLNYRHWDKWFDGEFDHVFYSPYEHGQAQESNKKDIMGEEPYFCPQQPFGGAEDYIWTPDSKKIIYVCKKEYGTAYAQSTNTDIYAYDIASGQTENLTEKNLGYDLSPAFNKKGKMAWLQMKTPGYEADKTDLVVLTGDLTVNLTGFKDQINVASFKWGNDDRTLFFVAPVDGTLQVFSVLDIGLTKMMPQIRQISKGDFDIKSILSQVGDELIVEKEDISRATEVYSLNIKTGSLKQLTHVDDEAYQSLAPVSTERKWIKTKDGHQMMEWIVYPPDFDKTKKYPTLLYCQGGPQSATTQFFSYRWNFQLMASQGYIIVVPCRRGMPGYGTEWNAAVSKHWGGAVIQDYLDAIDDISKESYVDTARRGCVGASFGGYSVFELAGKHEGRFKTFIAHDGVFDFVSMTGTTDELWFEKWEKGGFYWEKDNKAAQASYDASPVNFVQNWNTPIMIVQGGIDYRVPIEQGQGAFQAAQLKGIKSKFLYFPDENHWVLQPQNALVWQREFFSWLKETL</sequence>
<evidence type="ECO:0000313" key="7">
    <source>
        <dbReference type="EMBL" id="SDZ87482.1"/>
    </source>
</evidence>
<evidence type="ECO:0000256" key="4">
    <source>
        <dbReference type="ARBA" id="ARBA00022801"/>
    </source>
</evidence>
<dbReference type="AlphaFoldDB" id="A0A1H3WMA8"/>
<evidence type="ECO:0000256" key="1">
    <source>
        <dbReference type="ARBA" id="ARBA00010040"/>
    </source>
</evidence>
<organism evidence="7 8">
    <name type="scientific">Arachidicoccus rhizosphaerae</name>
    <dbReference type="NCBI Taxonomy" id="551991"/>
    <lineage>
        <taxon>Bacteria</taxon>
        <taxon>Pseudomonadati</taxon>
        <taxon>Bacteroidota</taxon>
        <taxon>Chitinophagia</taxon>
        <taxon>Chitinophagales</taxon>
        <taxon>Chitinophagaceae</taxon>
        <taxon>Arachidicoccus</taxon>
    </lineage>
</organism>
<dbReference type="EMBL" id="FNQY01000003">
    <property type="protein sequence ID" value="SDZ87482.1"/>
    <property type="molecule type" value="Genomic_DNA"/>
</dbReference>
<proteinExistence type="inferred from homology"/>
<dbReference type="Gene3D" id="3.40.50.1820">
    <property type="entry name" value="alpha/beta hydrolase"/>
    <property type="match status" value="1"/>
</dbReference>
<comment type="similarity">
    <text evidence="1">Belongs to the peptidase S9C family.</text>
</comment>
<gene>
    <name evidence="7" type="ORF">SAMN05192529_10394</name>
</gene>